<accession>A0AAN6F6A5</accession>
<evidence type="ECO:0000313" key="3">
    <source>
        <dbReference type="Proteomes" id="UP001168146"/>
    </source>
</evidence>
<dbReference type="GO" id="GO:0005737">
    <property type="term" value="C:cytoplasm"/>
    <property type="evidence" value="ECO:0007669"/>
    <property type="project" value="TreeGrafter"/>
</dbReference>
<dbReference type="Proteomes" id="UP001168146">
    <property type="component" value="Unassembled WGS sequence"/>
</dbReference>
<dbReference type="Gene3D" id="1.10.510.10">
    <property type="entry name" value="Transferase(Phosphotransferase) domain 1"/>
    <property type="match status" value="1"/>
</dbReference>
<name>A0AAN6F6A5_9PEZI</name>
<dbReference type="SUPFAM" id="SSF56112">
    <property type="entry name" value="Protein kinase-like (PK-like)"/>
    <property type="match status" value="1"/>
</dbReference>
<dbReference type="PROSITE" id="PS50011">
    <property type="entry name" value="PROTEIN_KINASE_DOM"/>
    <property type="match status" value="1"/>
</dbReference>
<evidence type="ECO:0000313" key="2">
    <source>
        <dbReference type="EMBL" id="KAK0303337.1"/>
    </source>
</evidence>
<dbReference type="EMBL" id="JASUXU010000151">
    <property type="protein sequence ID" value="KAK0303337.1"/>
    <property type="molecule type" value="Genomic_DNA"/>
</dbReference>
<dbReference type="SMART" id="SM00220">
    <property type="entry name" value="S_TKc"/>
    <property type="match status" value="1"/>
</dbReference>
<dbReference type="EC" id="2.7.11.1" evidence="2"/>
<dbReference type="InterPro" id="IPR011009">
    <property type="entry name" value="Kinase-like_dom_sf"/>
</dbReference>
<dbReference type="InterPro" id="IPR000719">
    <property type="entry name" value="Prot_kinase_dom"/>
</dbReference>
<reference evidence="2" key="1">
    <citation type="submission" date="2021-12" db="EMBL/GenBank/DDBJ databases">
        <title>Black yeast isolated from Biological Soil Crust.</title>
        <authorList>
            <person name="Kurbessoian T."/>
        </authorList>
    </citation>
    <scope>NUCLEOTIDE SEQUENCE</scope>
    <source>
        <strain evidence="2">CCFEE 5208</strain>
    </source>
</reference>
<keyword evidence="2" id="KW-0418">Kinase</keyword>
<dbReference type="Pfam" id="PF00069">
    <property type="entry name" value="Pkinase"/>
    <property type="match status" value="1"/>
</dbReference>
<dbReference type="GO" id="GO:0004674">
    <property type="term" value="F:protein serine/threonine kinase activity"/>
    <property type="evidence" value="ECO:0007669"/>
    <property type="project" value="UniProtKB-EC"/>
</dbReference>
<gene>
    <name evidence="2" type="primary">IPL1_3</name>
    <name evidence="2" type="ORF">LTR82_017580</name>
</gene>
<proteinExistence type="predicted"/>
<organism evidence="2 3">
    <name type="scientific">Friedmanniomyces endolithicus</name>
    <dbReference type="NCBI Taxonomy" id="329885"/>
    <lineage>
        <taxon>Eukaryota</taxon>
        <taxon>Fungi</taxon>
        <taxon>Dikarya</taxon>
        <taxon>Ascomycota</taxon>
        <taxon>Pezizomycotina</taxon>
        <taxon>Dothideomycetes</taxon>
        <taxon>Dothideomycetidae</taxon>
        <taxon>Mycosphaerellales</taxon>
        <taxon>Teratosphaeriaceae</taxon>
        <taxon>Friedmanniomyces</taxon>
    </lineage>
</organism>
<feature type="domain" description="Protein kinase" evidence="1">
    <location>
        <begin position="1"/>
        <end position="161"/>
    </location>
</feature>
<dbReference type="GO" id="GO:0005524">
    <property type="term" value="F:ATP binding"/>
    <property type="evidence" value="ECO:0007669"/>
    <property type="project" value="InterPro"/>
</dbReference>
<dbReference type="InterPro" id="IPR053235">
    <property type="entry name" value="Ser_Thr_kinase"/>
</dbReference>
<dbReference type="AlphaFoldDB" id="A0AAN6F6A5"/>
<dbReference type="CDD" id="cd00180">
    <property type="entry name" value="PKc"/>
    <property type="match status" value="1"/>
</dbReference>
<keyword evidence="2" id="KW-0808">Transferase</keyword>
<sequence length="161" mass="18400">MFTILSDLDNSRRLSDGFIVAVKIIGDGRIRPSRYSLHDQLSPSDQQSREINTMLHLSHPNITRLLDYAVYDAEPLATLLALKFAPYGSLRDVFQAPPGEQMCKTVTEQVLEGLRYLHRFNIMHRDINPSNILVFDYDVLNFHCKIATICRPLGKVISEQQ</sequence>
<dbReference type="PANTHER" id="PTHR24361">
    <property type="entry name" value="MITOGEN-ACTIVATED KINASE KINASE KINASE"/>
    <property type="match status" value="1"/>
</dbReference>
<comment type="caution">
    <text evidence="2">The sequence shown here is derived from an EMBL/GenBank/DDBJ whole genome shotgun (WGS) entry which is preliminary data.</text>
</comment>
<protein>
    <submittedName>
        <fullName evidence="2">Spindle assembly checkpoint kinase</fullName>
        <ecNumber evidence="2">2.7.11.1</ecNumber>
    </submittedName>
</protein>
<evidence type="ECO:0000259" key="1">
    <source>
        <dbReference type="PROSITE" id="PS50011"/>
    </source>
</evidence>